<dbReference type="Proteomes" id="UP000529637">
    <property type="component" value="Unassembled WGS sequence"/>
</dbReference>
<dbReference type="Pfam" id="PF16290">
    <property type="entry name" value="DUF4936"/>
    <property type="match status" value="1"/>
</dbReference>
<dbReference type="EMBL" id="JABWMJ010000010">
    <property type="protein sequence ID" value="NUZ08036.1"/>
    <property type="molecule type" value="Genomic_DNA"/>
</dbReference>
<comment type="caution">
    <text evidence="1">The sequence shown here is derived from an EMBL/GenBank/DDBJ whole genome shotgun (WGS) entry which is preliminary data.</text>
</comment>
<reference evidence="1 2" key="1">
    <citation type="submission" date="2020-06" db="EMBL/GenBank/DDBJ databases">
        <title>Schlegella sp. ID0723 isolated from air conditioner.</title>
        <authorList>
            <person name="Kim D.Y."/>
            <person name="Kim D.-U."/>
        </authorList>
    </citation>
    <scope>NUCLEOTIDE SEQUENCE [LARGE SCALE GENOMIC DNA]</scope>
    <source>
        <strain evidence="1 2">ID0723</strain>
    </source>
</reference>
<keyword evidence="2" id="KW-1185">Reference proteome</keyword>
<dbReference type="AlphaFoldDB" id="A0A7Y6NRL8"/>
<dbReference type="RefSeq" id="WP_176070868.1">
    <property type="nucleotide sequence ID" value="NZ_JABWMJ010000010.1"/>
</dbReference>
<gene>
    <name evidence="1" type="ORF">HQN59_19910</name>
</gene>
<protein>
    <submittedName>
        <fullName evidence="1">DUF4936 family protein</fullName>
    </submittedName>
</protein>
<accession>A0A7Y6NRL8</accession>
<evidence type="ECO:0000313" key="1">
    <source>
        <dbReference type="EMBL" id="NUZ08036.1"/>
    </source>
</evidence>
<dbReference type="InterPro" id="IPR032556">
    <property type="entry name" value="DUF4936"/>
</dbReference>
<sequence>MRELFVYYRVSPGNADAAYAAVDRLQTGLVAEFPGLQARVLRRPIPPNAPATALQTWMEVYAMDAQAGGAGVDESVQQAIETRAERVRPFIEGPRHVEAFETITPATP</sequence>
<evidence type="ECO:0000313" key="2">
    <source>
        <dbReference type="Proteomes" id="UP000529637"/>
    </source>
</evidence>
<proteinExistence type="predicted"/>
<organism evidence="1 2">
    <name type="scientific">Piscinibacter koreensis</name>
    <dbReference type="NCBI Taxonomy" id="2742824"/>
    <lineage>
        <taxon>Bacteria</taxon>
        <taxon>Pseudomonadati</taxon>
        <taxon>Pseudomonadota</taxon>
        <taxon>Betaproteobacteria</taxon>
        <taxon>Burkholderiales</taxon>
        <taxon>Sphaerotilaceae</taxon>
        <taxon>Piscinibacter</taxon>
    </lineage>
</organism>
<name>A0A7Y6NRL8_9BURK</name>